<name>A0A8H3Z239_VENIN</name>
<keyword evidence="2" id="KW-1185">Reference proteome</keyword>
<comment type="caution">
    <text evidence="1">The sequence shown here is derived from an EMBL/GenBank/DDBJ whole genome shotgun (WGS) entry which is preliminary data.</text>
</comment>
<proteinExistence type="predicted"/>
<dbReference type="EMBL" id="WNWR01000456">
    <property type="protein sequence ID" value="KAE9977922.1"/>
    <property type="molecule type" value="Genomic_DNA"/>
</dbReference>
<sequence length="122" mass="13815">MQSPTNHSITTLQSRLTTLSTSLPTLKTLLLEKSAQQTANETLLANMKKGRRALEREQERMPSGVSRSGALKRLGRVIGEVERRVEAGACEMADYWYFYGEGRREERGFRRELGELVKGRGE</sequence>
<reference evidence="1 2" key="1">
    <citation type="submission" date="2019-07" db="EMBL/GenBank/DDBJ databases">
        <title>Venturia inaequalis Genome Resource.</title>
        <authorList>
            <person name="Lichtner F.J."/>
        </authorList>
    </citation>
    <scope>NUCLEOTIDE SEQUENCE [LARGE SCALE GENOMIC DNA]</scope>
    <source>
        <strain evidence="1 2">DMI_063113</strain>
    </source>
</reference>
<evidence type="ECO:0000313" key="1">
    <source>
        <dbReference type="EMBL" id="KAE9977922.1"/>
    </source>
</evidence>
<gene>
    <name evidence="1" type="ORF">EG327_007547</name>
</gene>
<protein>
    <submittedName>
        <fullName evidence="1">Uncharacterized protein</fullName>
    </submittedName>
</protein>
<accession>A0A8H3Z239</accession>
<dbReference type="Proteomes" id="UP000490939">
    <property type="component" value="Unassembled WGS sequence"/>
</dbReference>
<dbReference type="AlphaFoldDB" id="A0A8H3Z239"/>
<evidence type="ECO:0000313" key="2">
    <source>
        <dbReference type="Proteomes" id="UP000490939"/>
    </source>
</evidence>
<organism evidence="1 2">
    <name type="scientific">Venturia inaequalis</name>
    <name type="common">Apple scab fungus</name>
    <dbReference type="NCBI Taxonomy" id="5025"/>
    <lineage>
        <taxon>Eukaryota</taxon>
        <taxon>Fungi</taxon>
        <taxon>Dikarya</taxon>
        <taxon>Ascomycota</taxon>
        <taxon>Pezizomycotina</taxon>
        <taxon>Dothideomycetes</taxon>
        <taxon>Pleosporomycetidae</taxon>
        <taxon>Venturiales</taxon>
        <taxon>Venturiaceae</taxon>
        <taxon>Venturia</taxon>
    </lineage>
</organism>